<dbReference type="SUPFAM" id="SSF55874">
    <property type="entry name" value="ATPase domain of HSP90 chaperone/DNA topoisomerase II/histidine kinase"/>
    <property type="match status" value="1"/>
</dbReference>
<evidence type="ECO:0000259" key="2">
    <source>
        <dbReference type="Pfam" id="PF13581"/>
    </source>
</evidence>
<dbReference type="Proteomes" id="UP001499930">
    <property type="component" value="Unassembled WGS sequence"/>
</dbReference>
<dbReference type="Pfam" id="PF13581">
    <property type="entry name" value="HATPase_c_2"/>
    <property type="match status" value="1"/>
</dbReference>
<evidence type="ECO:0000313" key="3">
    <source>
        <dbReference type="EMBL" id="GAA3020297.1"/>
    </source>
</evidence>
<comment type="caution">
    <text evidence="3">The sequence shown here is derived from an EMBL/GenBank/DDBJ whole genome shotgun (WGS) entry which is preliminary data.</text>
</comment>
<reference evidence="4" key="1">
    <citation type="journal article" date="2019" name="Int. J. Syst. Evol. Microbiol.">
        <title>The Global Catalogue of Microorganisms (GCM) 10K type strain sequencing project: providing services to taxonomists for standard genome sequencing and annotation.</title>
        <authorList>
            <consortium name="The Broad Institute Genomics Platform"/>
            <consortium name="The Broad Institute Genome Sequencing Center for Infectious Disease"/>
            <person name="Wu L."/>
            <person name="Ma J."/>
        </authorList>
    </citation>
    <scope>NUCLEOTIDE SEQUENCE [LARGE SCALE GENOMIC DNA]</scope>
    <source>
        <strain evidence="4">JCM 3106</strain>
    </source>
</reference>
<dbReference type="Gene3D" id="3.30.565.10">
    <property type="entry name" value="Histidine kinase-like ATPase, C-terminal domain"/>
    <property type="match status" value="1"/>
</dbReference>
<keyword evidence="1" id="KW-0723">Serine/threonine-protein kinase</keyword>
<keyword evidence="4" id="KW-1185">Reference proteome</keyword>
<evidence type="ECO:0000256" key="1">
    <source>
        <dbReference type="ARBA" id="ARBA00022527"/>
    </source>
</evidence>
<name>A0ABP6KPF1_9ACTN</name>
<protein>
    <recommendedName>
        <fullName evidence="2">Histidine kinase/HSP90-like ATPase domain-containing protein</fullName>
    </recommendedName>
</protein>
<dbReference type="InterPro" id="IPR036890">
    <property type="entry name" value="HATPase_C_sf"/>
</dbReference>
<dbReference type="InterPro" id="IPR050267">
    <property type="entry name" value="Anti-sigma-factor_SerPK"/>
</dbReference>
<proteinExistence type="predicted"/>
<dbReference type="PANTHER" id="PTHR35526">
    <property type="entry name" value="ANTI-SIGMA-F FACTOR RSBW-RELATED"/>
    <property type="match status" value="1"/>
</dbReference>
<dbReference type="PANTHER" id="PTHR35526:SF3">
    <property type="entry name" value="ANTI-SIGMA-F FACTOR RSBW"/>
    <property type="match status" value="1"/>
</dbReference>
<dbReference type="CDD" id="cd16936">
    <property type="entry name" value="HATPase_RsbW-like"/>
    <property type="match status" value="1"/>
</dbReference>
<organism evidence="3 4">
    <name type="scientific">Streptosporangium longisporum</name>
    <dbReference type="NCBI Taxonomy" id="46187"/>
    <lineage>
        <taxon>Bacteria</taxon>
        <taxon>Bacillati</taxon>
        <taxon>Actinomycetota</taxon>
        <taxon>Actinomycetes</taxon>
        <taxon>Streptosporangiales</taxon>
        <taxon>Streptosporangiaceae</taxon>
        <taxon>Streptosporangium</taxon>
    </lineage>
</organism>
<evidence type="ECO:0000313" key="4">
    <source>
        <dbReference type="Proteomes" id="UP001499930"/>
    </source>
</evidence>
<keyword evidence="1" id="KW-0418">Kinase</keyword>
<accession>A0ABP6KPF1</accession>
<sequence>MTVRLLSALVGVFADRFRTTTGDATGSGLPGAMWSPHLGRIPGWSASHAHTPVISQRFAASRDQVRQARKFVAELLGDGHPLLDDALLLTSELATNAIEHSAAPAEAVHAEPYRPDPGGAGDRLREFVVTVAFTPRGVLVTVQDAGASGVPCTRDSGPAATGGRGLLLVNELATRWGFHRDSTGTVIWFELGSPGAKAERPGVPVRWTGPYDHD</sequence>
<feature type="domain" description="Histidine kinase/HSP90-like ATPase" evidence="2">
    <location>
        <begin position="58"/>
        <end position="189"/>
    </location>
</feature>
<dbReference type="EMBL" id="BAAAWD010000014">
    <property type="protein sequence ID" value="GAA3020297.1"/>
    <property type="molecule type" value="Genomic_DNA"/>
</dbReference>
<dbReference type="InterPro" id="IPR003594">
    <property type="entry name" value="HATPase_dom"/>
</dbReference>
<keyword evidence="1" id="KW-0808">Transferase</keyword>
<gene>
    <name evidence="3" type="ORF">GCM10017559_50850</name>
</gene>